<keyword evidence="1" id="KW-1133">Transmembrane helix</keyword>
<evidence type="ECO:0000256" key="1">
    <source>
        <dbReference type="SAM" id="Phobius"/>
    </source>
</evidence>
<dbReference type="Proteomes" id="UP000799437">
    <property type="component" value="Unassembled WGS sequence"/>
</dbReference>
<dbReference type="AlphaFoldDB" id="A0A6A6WLM8"/>
<dbReference type="EMBL" id="ML996565">
    <property type="protein sequence ID" value="KAF2762909.1"/>
    <property type="molecule type" value="Genomic_DNA"/>
</dbReference>
<gene>
    <name evidence="2" type="ORF">EJ05DRAFT_471871</name>
</gene>
<organism evidence="2 3">
    <name type="scientific">Pseudovirgaria hyperparasitica</name>
    <dbReference type="NCBI Taxonomy" id="470096"/>
    <lineage>
        <taxon>Eukaryota</taxon>
        <taxon>Fungi</taxon>
        <taxon>Dikarya</taxon>
        <taxon>Ascomycota</taxon>
        <taxon>Pezizomycotina</taxon>
        <taxon>Dothideomycetes</taxon>
        <taxon>Dothideomycetes incertae sedis</taxon>
        <taxon>Acrospermales</taxon>
        <taxon>Acrospermaceae</taxon>
        <taxon>Pseudovirgaria</taxon>
    </lineage>
</organism>
<keyword evidence="1" id="KW-0812">Transmembrane</keyword>
<dbReference type="RefSeq" id="XP_033605360.1">
    <property type="nucleotide sequence ID" value="XM_033743053.1"/>
</dbReference>
<keyword evidence="3" id="KW-1185">Reference proteome</keyword>
<name>A0A6A6WLM8_9PEZI</name>
<dbReference type="GeneID" id="54484107"/>
<accession>A0A6A6WLM8</accession>
<evidence type="ECO:0000313" key="3">
    <source>
        <dbReference type="Proteomes" id="UP000799437"/>
    </source>
</evidence>
<sequence length="56" mass="6385">MNTTSILFMDPSVYFLLFLLESTFYFLQFVSSFVLCSVLSDTSSPVAFIPLLFHHA</sequence>
<evidence type="ECO:0000313" key="2">
    <source>
        <dbReference type="EMBL" id="KAF2762909.1"/>
    </source>
</evidence>
<protein>
    <submittedName>
        <fullName evidence="2">Uncharacterized protein</fullName>
    </submittedName>
</protein>
<keyword evidence="1" id="KW-0472">Membrane</keyword>
<feature type="transmembrane region" description="Helical" evidence="1">
    <location>
        <begin position="12"/>
        <end position="35"/>
    </location>
</feature>
<proteinExistence type="predicted"/>
<reference evidence="2" key="1">
    <citation type="journal article" date="2020" name="Stud. Mycol.">
        <title>101 Dothideomycetes genomes: a test case for predicting lifestyles and emergence of pathogens.</title>
        <authorList>
            <person name="Haridas S."/>
            <person name="Albert R."/>
            <person name="Binder M."/>
            <person name="Bloem J."/>
            <person name="Labutti K."/>
            <person name="Salamov A."/>
            <person name="Andreopoulos B."/>
            <person name="Baker S."/>
            <person name="Barry K."/>
            <person name="Bills G."/>
            <person name="Bluhm B."/>
            <person name="Cannon C."/>
            <person name="Castanera R."/>
            <person name="Culley D."/>
            <person name="Daum C."/>
            <person name="Ezra D."/>
            <person name="Gonzalez J."/>
            <person name="Henrissat B."/>
            <person name="Kuo A."/>
            <person name="Liang C."/>
            <person name="Lipzen A."/>
            <person name="Lutzoni F."/>
            <person name="Magnuson J."/>
            <person name="Mondo S."/>
            <person name="Nolan M."/>
            <person name="Ohm R."/>
            <person name="Pangilinan J."/>
            <person name="Park H.-J."/>
            <person name="Ramirez L."/>
            <person name="Alfaro M."/>
            <person name="Sun H."/>
            <person name="Tritt A."/>
            <person name="Yoshinaga Y."/>
            <person name="Zwiers L.-H."/>
            <person name="Turgeon B."/>
            <person name="Goodwin S."/>
            <person name="Spatafora J."/>
            <person name="Crous P."/>
            <person name="Grigoriev I."/>
        </authorList>
    </citation>
    <scope>NUCLEOTIDE SEQUENCE</scope>
    <source>
        <strain evidence="2">CBS 121739</strain>
    </source>
</reference>